<evidence type="ECO:0000313" key="1">
    <source>
        <dbReference type="EMBL" id="KGF55588.1"/>
    </source>
</evidence>
<reference evidence="1 2" key="1">
    <citation type="submission" date="2011-08" db="EMBL/GenBank/DDBJ databases">
        <title>The Genome Sequence of Clostridium orbiscindens 1_3_50AFAA.</title>
        <authorList>
            <consortium name="The Broad Institute Genome Sequencing Platform"/>
            <person name="Earl A."/>
            <person name="Ward D."/>
            <person name="Feldgarden M."/>
            <person name="Gevers D."/>
            <person name="Daigneault M."/>
            <person name="Strauss J."/>
            <person name="Allen-Vercoe E."/>
            <person name="Young S.K."/>
            <person name="Zeng Q."/>
            <person name="Gargeya S."/>
            <person name="Fitzgerald M."/>
            <person name="Haas B."/>
            <person name="Abouelleil A."/>
            <person name="Alvarado L."/>
            <person name="Arachchi H.M."/>
            <person name="Berlin A."/>
            <person name="Brown A."/>
            <person name="Chapman S.B."/>
            <person name="Chen Z."/>
            <person name="Dunbar C."/>
            <person name="Freedman E."/>
            <person name="Gearin G."/>
            <person name="Gellesch M."/>
            <person name="Goldberg J."/>
            <person name="Griggs A."/>
            <person name="Gujja S."/>
            <person name="Heiman D."/>
            <person name="Howarth C."/>
            <person name="Larson L."/>
            <person name="Lui A."/>
            <person name="MacDonald P.J.P."/>
            <person name="Montmayeur A."/>
            <person name="Murphy C."/>
            <person name="Neiman D."/>
            <person name="Pearson M."/>
            <person name="Priest M."/>
            <person name="Roberts A."/>
            <person name="Saif S."/>
            <person name="Shea T."/>
            <person name="Shenoy N."/>
            <person name="Sisk P."/>
            <person name="Stolte C."/>
            <person name="Sykes S."/>
            <person name="Wortman J."/>
            <person name="Nusbaum C."/>
            <person name="Birren B."/>
        </authorList>
    </citation>
    <scope>NUCLEOTIDE SEQUENCE [LARGE SCALE GENOMIC DNA]</scope>
    <source>
        <strain evidence="1 2">1_3_50AFAA</strain>
    </source>
</reference>
<name>A0A096B843_FLAPL</name>
<dbReference type="eggNOG" id="ENOG5032BEZ">
    <property type="taxonomic scope" value="Bacteria"/>
</dbReference>
<evidence type="ECO:0000313" key="2">
    <source>
        <dbReference type="Proteomes" id="UP000029585"/>
    </source>
</evidence>
<dbReference type="Pfam" id="PF20648">
    <property type="entry name" value="DUF6809"/>
    <property type="match status" value="1"/>
</dbReference>
<dbReference type="AlphaFoldDB" id="A0A096B843"/>
<dbReference type="Proteomes" id="UP000029585">
    <property type="component" value="Unassembled WGS sequence"/>
</dbReference>
<dbReference type="EMBL" id="ADLO01000056">
    <property type="protein sequence ID" value="KGF55588.1"/>
    <property type="molecule type" value="Genomic_DNA"/>
</dbReference>
<sequence length="201" mass="22803">MNLHETEYGRRFFNSQLPSLIKALERIAENLSAPKQSLSADFVADPDFLHDLYYGDYEPSVFKTQSEHQKQLNHNASMAEELLRQKMGNSPEAMAAFEAYQLAAGECSSIVAEQAFESGFQTAVQMLVAGLIPPENKFAAEVPLTTQELRKMDGEQVFCLDMNEEVRVVARKKGFIQVTNDKEIHRITGLTLYRHRPSWCQ</sequence>
<keyword evidence="2" id="KW-1185">Reference proteome</keyword>
<organism evidence="1 2">
    <name type="scientific">Flavonifractor plautii 1_3_50AFAA</name>
    <dbReference type="NCBI Taxonomy" id="742738"/>
    <lineage>
        <taxon>Bacteria</taxon>
        <taxon>Bacillati</taxon>
        <taxon>Bacillota</taxon>
        <taxon>Clostridia</taxon>
        <taxon>Eubacteriales</taxon>
        <taxon>Oscillospiraceae</taxon>
        <taxon>Flavonifractor</taxon>
    </lineage>
</organism>
<proteinExistence type="predicted"/>
<gene>
    <name evidence="1" type="ORF">HMPREF9460_01901</name>
</gene>
<accession>A0A096B843</accession>
<dbReference type="PATRIC" id="fig|742738.3.peg.1951"/>
<dbReference type="InterPro" id="IPR049215">
    <property type="entry name" value="DUF6809"/>
</dbReference>
<dbReference type="HOGENOM" id="CLU_1208061_0_0_9"/>
<dbReference type="RefSeq" id="WP_044940979.1">
    <property type="nucleotide sequence ID" value="NZ_KN174163.1"/>
</dbReference>
<protein>
    <submittedName>
        <fullName evidence="1">Uncharacterized protein</fullName>
    </submittedName>
</protein>
<comment type="caution">
    <text evidence="1">The sequence shown here is derived from an EMBL/GenBank/DDBJ whole genome shotgun (WGS) entry which is preliminary data.</text>
</comment>